<dbReference type="EMBL" id="JACCQK010000117">
    <property type="protein sequence ID" value="MBG0778825.1"/>
    <property type="molecule type" value="Genomic_DNA"/>
</dbReference>
<dbReference type="SUPFAM" id="SSF56801">
    <property type="entry name" value="Acetyl-CoA synthetase-like"/>
    <property type="match status" value="1"/>
</dbReference>
<dbReference type="Gene3D" id="3.30.300.30">
    <property type="match status" value="1"/>
</dbReference>
<feature type="non-terminal residue" evidence="4">
    <location>
        <position position="1"/>
    </location>
</feature>
<organism evidence="4 5">
    <name type="scientific">Desulfotignum balticum</name>
    <dbReference type="NCBI Taxonomy" id="115781"/>
    <lineage>
        <taxon>Bacteria</taxon>
        <taxon>Pseudomonadati</taxon>
        <taxon>Thermodesulfobacteriota</taxon>
        <taxon>Desulfobacteria</taxon>
        <taxon>Desulfobacterales</taxon>
        <taxon>Desulfobacteraceae</taxon>
        <taxon>Desulfotignum</taxon>
    </lineage>
</organism>
<dbReference type="AlphaFoldDB" id="A0A931CTX2"/>
<evidence type="ECO:0000259" key="3">
    <source>
        <dbReference type="Pfam" id="PF13193"/>
    </source>
</evidence>
<dbReference type="InterPro" id="IPR045851">
    <property type="entry name" value="AMP-bd_C_sf"/>
</dbReference>
<evidence type="ECO:0000256" key="2">
    <source>
        <dbReference type="ARBA" id="ARBA00022598"/>
    </source>
</evidence>
<evidence type="ECO:0000313" key="4">
    <source>
        <dbReference type="EMBL" id="MBG0778825.1"/>
    </source>
</evidence>
<evidence type="ECO:0000313" key="5">
    <source>
        <dbReference type="Proteomes" id="UP000706172"/>
    </source>
</evidence>
<comment type="caution">
    <text evidence="4">The sequence shown here is derived from an EMBL/GenBank/DDBJ whole genome shotgun (WGS) entry which is preliminary data.</text>
</comment>
<keyword evidence="2 4" id="KW-0436">Ligase</keyword>
<feature type="domain" description="AMP-binding enzyme C-terminal" evidence="3">
    <location>
        <begin position="11"/>
        <end position="86"/>
    </location>
</feature>
<dbReference type="PANTHER" id="PTHR43201:SF5">
    <property type="entry name" value="MEDIUM-CHAIN ACYL-COA LIGASE ACSF2, MITOCHONDRIAL"/>
    <property type="match status" value="1"/>
</dbReference>
<gene>
    <name evidence="4" type="ORF">H0S81_02725</name>
</gene>
<protein>
    <submittedName>
        <fullName evidence="4">Long-chain fatty acid--CoA ligase</fullName>
    </submittedName>
</protein>
<dbReference type="GO" id="GO:0031956">
    <property type="term" value="F:medium-chain fatty acid-CoA ligase activity"/>
    <property type="evidence" value="ECO:0007669"/>
    <property type="project" value="TreeGrafter"/>
</dbReference>
<proteinExistence type="inferred from homology"/>
<name>A0A931CTX2_9BACT</name>
<comment type="similarity">
    <text evidence="1">Belongs to the ATP-dependent AMP-binding enzyme family.</text>
</comment>
<accession>A0A931CTX2</accession>
<dbReference type="Pfam" id="PF13193">
    <property type="entry name" value="AMP-binding_C"/>
    <property type="match status" value="1"/>
</dbReference>
<sequence>IVGGFNVYPREVEDVLYTHPKVELAAVVGVPDEKSGEKVKAFIKFKQGETATKEEIDAFCKENMAGYKRPRFIEFKEDIPLSNVGKVLRRVLRDEEINR</sequence>
<dbReference type="GO" id="GO:0006631">
    <property type="term" value="P:fatty acid metabolic process"/>
    <property type="evidence" value="ECO:0007669"/>
    <property type="project" value="TreeGrafter"/>
</dbReference>
<dbReference type="Proteomes" id="UP000706172">
    <property type="component" value="Unassembled WGS sequence"/>
</dbReference>
<dbReference type="PANTHER" id="PTHR43201">
    <property type="entry name" value="ACYL-COA SYNTHETASE"/>
    <property type="match status" value="1"/>
</dbReference>
<evidence type="ECO:0000256" key="1">
    <source>
        <dbReference type="ARBA" id="ARBA00006432"/>
    </source>
</evidence>
<dbReference type="FunFam" id="3.30.300.30:FF:000008">
    <property type="entry name" value="2,3-dihydroxybenzoate-AMP ligase"/>
    <property type="match status" value="1"/>
</dbReference>
<dbReference type="InterPro" id="IPR025110">
    <property type="entry name" value="AMP-bd_C"/>
</dbReference>
<reference evidence="4" key="1">
    <citation type="submission" date="2020-07" db="EMBL/GenBank/DDBJ databases">
        <title>Severe corrosion of carbon steel in oil field produced water can be linked to methanogenic archaea containing a special type of NiFe hydrogenase.</title>
        <authorList>
            <person name="Lahme S."/>
            <person name="Mand J."/>
            <person name="Longwell J."/>
            <person name="Smith R."/>
            <person name="Enning D."/>
        </authorList>
    </citation>
    <scope>NUCLEOTIDE SEQUENCE</scope>
    <source>
        <strain evidence="4">MIC098Bin6</strain>
    </source>
</reference>